<proteinExistence type="predicted"/>
<keyword evidence="1" id="KW-0812">Transmembrane</keyword>
<name>U9TMF4_RHIID</name>
<dbReference type="AlphaFoldDB" id="U9TMF4"/>
<feature type="transmembrane region" description="Helical" evidence="1">
    <location>
        <begin position="93"/>
        <end position="112"/>
    </location>
</feature>
<gene>
    <name evidence="2" type="ORF">GLOINDRAFT_4537</name>
</gene>
<dbReference type="EMBL" id="KI294276">
    <property type="protein sequence ID" value="ESA04486.1"/>
    <property type="molecule type" value="Genomic_DNA"/>
</dbReference>
<dbReference type="HOGENOM" id="CLU_1982750_0_0_1"/>
<protein>
    <submittedName>
        <fullName evidence="2">Uncharacterized protein</fullName>
    </submittedName>
</protein>
<organism evidence="2">
    <name type="scientific">Rhizophagus irregularis (strain DAOM 181602 / DAOM 197198 / MUCL 43194)</name>
    <name type="common">Arbuscular mycorrhizal fungus</name>
    <name type="synonym">Glomus intraradices</name>
    <dbReference type="NCBI Taxonomy" id="747089"/>
    <lineage>
        <taxon>Eukaryota</taxon>
        <taxon>Fungi</taxon>
        <taxon>Fungi incertae sedis</taxon>
        <taxon>Mucoromycota</taxon>
        <taxon>Glomeromycotina</taxon>
        <taxon>Glomeromycetes</taxon>
        <taxon>Glomerales</taxon>
        <taxon>Glomeraceae</taxon>
        <taxon>Rhizophagus</taxon>
    </lineage>
</organism>
<accession>U9TMF4</accession>
<evidence type="ECO:0000256" key="1">
    <source>
        <dbReference type="SAM" id="Phobius"/>
    </source>
</evidence>
<keyword evidence="1" id="KW-0472">Membrane</keyword>
<keyword evidence="1" id="KW-1133">Transmembrane helix</keyword>
<evidence type="ECO:0000313" key="2">
    <source>
        <dbReference type="EMBL" id="ESA04486.1"/>
    </source>
</evidence>
<sequence>MTSSSDLRSMIWYLIVDSNRRAQSIKYQFHSSTSSAHHLYQNYVPESPNSCYQLPFKVRLKGNFKKVDFLRVHESKQFLLRRELRVWVVVEEVRLLLALAAALVSLVYWAMIEGREQQKKLFLKKQ</sequence>
<reference evidence="2" key="1">
    <citation type="submission" date="2013-07" db="EMBL/GenBank/DDBJ databases">
        <title>The genome of an arbuscular mycorrhizal fungus provides insights into the evolution of the oldest plant symbiosis.</title>
        <authorList>
            <consortium name="DOE Joint Genome Institute"/>
            <person name="Tisserant E."/>
            <person name="Malbreil M."/>
            <person name="Kuo A."/>
            <person name="Kohler A."/>
            <person name="Symeonidi A."/>
            <person name="Balestrini R."/>
            <person name="Charron P."/>
            <person name="Duensing N."/>
            <person name="Frei-dit-Frey N."/>
            <person name="Gianinazzi-Pearson V."/>
            <person name="Gilbert B."/>
            <person name="Handa Y."/>
            <person name="Hijri M."/>
            <person name="Kaul R."/>
            <person name="Kawaguchi M."/>
            <person name="Krajinski F."/>
            <person name="Lammers P."/>
            <person name="Lapierre D."/>
            <person name="Masclaux F.G."/>
            <person name="Murat C."/>
            <person name="Morin E."/>
            <person name="Ndikumana S."/>
            <person name="Pagni M."/>
            <person name="Petitpierre D."/>
            <person name="Requena N."/>
            <person name="Rosikiewicz P."/>
            <person name="Riley R."/>
            <person name="Saito K."/>
            <person name="San Clemente H."/>
            <person name="Shapiro H."/>
            <person name="van Tuinen D."/>
            <person name="Becard G."/>
            <person name="Bonfante P."/>
            <person name="Paszkowski U."/>
            <person name="Shachar-Hill Y."/>
            <person name="Young J.P."/>
            <person name="Sanders I.R."/>
            <person name="Henrissat B."/>
            <person name="Rensing S.A."/>
            <person name="Grigoriev I.V."/>
            <person name="Corradi N."/>
            <person name="Roux C."/>
            <person name="Martin F."/>
        </authorList>
    </citation>
    <scope>NUCLEOTIDE SEQUENCE</scope>
    <source>
        <strain evidence="2">DAOM 197198</strain>
    </source>
</reference>